<dbReference type="Pfam" id="PF15932">
    <property type="entry name" value="DUF4748"/>
    <property type="match status" value="1"/>
</dbReference>
<feature type="region of interest" description="Disordered" evidence="1">
    <location>
        <begin position="94"/>
        <end position="138"/>
    </location>
</feature>
<gene>
    <name evidence="3" type="ORF">THAR02_02647</name>
</gene>
<feature type="compositionally biased region" description="Basic and acidic residues" evidence="1">
    <location>
        <begin position="638"/>
        <end position="650"/>
    </location>
</feature>
<dbReference type="Proteomes" id="UP000034112">
    <property type="component" value="Unassembled WGS sequence"/>
</dbReference>
<dbReference type="EMBL" id="JOKZ01000054">
    <property type="protein sequence ID" value="KKP05257.1"/>
    <property type="molecule type" value="Genomic_DNA"/>
</dbReference>
<feature type="compositionally biased region" description="Gly residues" evidence="1">
    <location>
        <begin position="777"/>
        <end position="799"/>
    </location>
</feature>
<dbReference type="PROSITE" id="PS51391">
    <property type="entry name" value="CID"/>
    <property type="match status" value="1"/>
</dbReference>
<feature type="compositionally biased region" description="Basic and acidic residues" evidence="1">
    <location>
        <begin position="556"/>
        <end position="569"/>
    </location>
</feature>
<feature type="compositionally biased region" description="Pro residues" evidence="1">
    <location>
        <begin position="686"/>
        <end position="713"/>
    </location>
</feature>
<dbReference type="InterPro" id="IPR031833">
    <property type="entry name" value="DUF4748"/>
</dbReference>
<feature type="compositionally biased region" description="Basic and acidic residues" evidence="1">
    <location>
        <begin position="129"/>
        <end position="138"/>
    </location>
</feature>
<evidence type="ECO:0000313" key="4">
    <source>
        <dbReference type="Proteomes" id="UP000034112"/>
    </source>
</evidence>
<evidence type="ECO:0000256" key="1">
    <source>
        <dbReference type="SAM" id="MobiDB-lite"/>
    </source>
</evidence>
<dbReference type="OrthoDB" id="21470at2759"/>
<accession>A0A0F9ZZ34</accession>
<reference evidence="4" key="1">
    <citation type="journal article" date="2015" name="Genome Announc.">
        <title>Draft whole-genome sequence of the biocontrol agent Trichoderma harzianum T6776.</title>
        <authorList>
            <person name="Baroncelli R."/>
            <person name="Piaggeschi G."/>
            <person name="Fiorini L."/>
            <person name="Bertolini E."/>
            <person name="Zapparata A."/>
            <person name="Pe M.E."/>
            <person name="Sarrocco S."/>
            <person name="Vannacci G."/>
        </authorList>
    </citation>
    <scope>NUCLEOTIDE SEQUENCE [LARGE SCALE GENOMIC DNA]</scope>
    <source>
        <strain evidence="4">T6776</strain>
    </source>
</reference>
<protein>
    <recommendedName>
        <fullName evidence="2">CID domain-containing protein</fullName>
    </recommendedName>
</protein>
<dbReference type="SMART" id="SM00582">
    <property type="entry name" value="RPR"/>
    <property type="match status" value="1"/>
</dbReference>
<dbReference type="GO" id="GO:0006874">
    <property type="term" value="P:intracellular calcium ion homeostasis"/>
    <property type="evidence" value="ECO:0007669"/>
    <property type="project" value="TreeGrafter"/>
</dbReference>
<feature type="domain" description="CID" evidence="2">
    <location>
        <begin position="265"/>
        <end position="416"/>
    </location>
</feature>
<evidence type="ECO:0000259" key="2">
    <source>
        <dbReference type="PROSITE" id="PS51391"/>
    </source>
</evidence>
<dbReference type="InterPro" id="IPR006569">
    <property type="entry name" value="CID_dom"/>
</dbReference>
<feature type="compositionally biased region" description="Polar residues" evidence="1">
    <location>
        <begin position="107"/>
        <end position="116"/>
    </location>
</feature>
<dbReference type="InterPro" id="IPR008942">
    <property type="entry name" value="ENTH_VHS"/>
</dbReference>
<proteinExistence type="predicted"/>
<feature type="compositionally biased region" description="Basic and acidic residues" evidence="1">
    <location>
        <begin position="658"/>
        <end position="674"/>
    </location>
</feature>
<dbReference type="Pfam" id="PF04818">
    <property type="entry name" value="CID"/>
    <property type="match status" value="1"/>
</dbReference>
<feature type="compositionally biased region" description="Basic residues" evidence="1">
    <location>
        <begin position="570"/>
        <end position="580"/>
    </location>
</feature>
<dbReference type="PANTHER" id="PTHR12323:SF0">
    <property type="entry name" value="CALCIUM HOMEOSTASIS ENDOPLASMIC RETICULUM PROTEIN"/>
    <property type="match status" value="1"/>
</dbReference>
<name>A0A0F9ZZ34_TRIHA</name>
<feature type="region of interest" description="Disordered" evidence="1">
    <location>
        <begin position="556"/>
        <end position="799"/>
    </location>
</feature>
<organism evidence="3 4">
    <name type="scientific">Trichoderma harzianum</name>
    <name type="common">Hypocrea lixii</name>
    <dbReference type="NCBI Taxonomy" id="5544"/>
    <lineage>
        <taxon>Eukaryota</taxon>
        <taxon>Fungi</taxon>
        <taxon>Dikarya</taxon>
        <taxon>Ascomycota</taxon>
        <taxon>Pezizomycotina</taxon>
        <taxon>Sordariomycetes</taxon>
        <taxon>Hypocreomycetidae</taxon>
        <taxon>Hypocreales</taxon>
        <taxon>Hypocreaceae</taxon>
        <taxon>Trichoderma</taxon>
    </lineage>
</organism>
<dbReference type="Gene3D" id="1.25.40.90">
    <property type="match status" value="1"/>
</dbReference>
<dbReference type="AlphaFoldDB" id="A0A0F9ZZ34"/>
<evidence type="ECO:0000313" key="3">
    <source>
        <dbReference type="EMBL" id="KKP05257.1"/>
    </source>
</evidence>
<dbReference type="GO" id="GO:0048471">
    <property type="term" value="C:perinuclear region of cytoplasm"/>
    <property type="evidence" value="ECO:0007669"/>
    <property type="project" value="TreeGrafter"/>
</dbReference>
<feature type="compositionally biased region" description="Basic residues" evidence="1">
    <location>
        <begin position="597"/>
        <end position="637"/>
    </location>
</feature>
<comment type="caution">
    <text evidence="3">The sequence shown here is derived from an EMBL/GenBank/DDBJ whole genome shotgun (WGS) entry which is preliminary data.</text>
</comment>
<dbReference type="PANTHER" id="PTHR12323">
    <property type="entry name" value="SR-RELATED CTD ASSOCIATED FACTOR 6"/>
    <property type="match status" value="1"/>
</dbReference>
<sequence>MNTVKSFCHLLTRHAMFFRAGLDGAPFASVGRYTYTVLLLLNLSPDVSWAAGGGAYYFAKQQIRADRQAKLEAHHKKIAANKALEYEAAVASGSAVTSNGGPARTDNAGSPSQEASNDPAATRHAPATESERVTEKSKYESDTPYRALTLWITITPFQLFQPNSHCFLHSNQAHAVDPKLSRASEQALASYKVPPWFSRYLRQTSSLEQLQAPSLTFLISELWEIQRLSFTLVWAAFSPAMASPELAITKATLSATLFRADPVSLNRAAVDDFFSLLDNAIVQCSRQNVQKCKAWIVENIVPSSARCTALGKFWAVLSKNLAVENDGKRPSTRRRRLHLLYIANDVLFHEVVRQSNRKIGETWAGILPAMIGNAAAFDNCPKHKSKLSELIKLWEDKSYFSPEVVAQLRTALANGSAEITAVNLELSESSLKLAKDAPYILPSFHGDASVPWYDLPAGTWLPHITPNSSRPMIPDQVRPIQLAAGPAEKGVVEAVKTLLKDADYIYSKDSDPGDDLNTGYSEMGERIIIDEITGEVIGGESYYGWSRQFCERMKERLNKSKKASAERSRSASKSRPRSRSRSLSQDRSRSSSPPSFKRPRLSSRSRSRSRQRGRSYSHSRSRSRSYSRSRSPSRPRGRSRDQSHDHDGRSRSPGGRYGKNERPDPRFRSYDDRPPQPPQTTSVPHVPFPPPPPPNSMGFPFPLPPPPPPPPLGGFPQPWTPGTVPPLPFSAPQDGWVPPPPPNVVAHLMSMNQFPAGSVPQPTQPPQPPLHNNHYGRGNGGYRGRGRGGYGRGGYRGQY</sequence>